<dbReference type="Pfam" id="PF00022">
    <property type="entry name" value="Actin"/>
    <property type="match status" value="2"/>
</dbReference>
<name>A0AAW1PV57_9CHLO</name>
<comment type="caution">
    <text evidence="4">The sequence shown here is derived from an EMBL/GenBank/DDBJ whole genome shotgun (WGS) entry which is preliminary data.</text>
</comment>
<evidence type="ECO:0000313" key="4">
    <source>
        <dbReference type="EMBL" id="KAK9813670.1"/>
    </source>
</evidence>
<dbReference type="InterPro" id="IPR004000">
    <property type="entry name" value="Actin"/>
</dbReference>
<feature type="region of interest" description="Disordered" evidence="2">
    <location>
        <begin position="1"/>
        <end position="26"/>
    </location>
</feature>
<feature type="compositionally biased region" description="Basic and acidic residues" evidence="2">
    <location>
        <begin position="454"/>
        <end position="464"/>
    </location>
</feature>
<feature type="region of interest" description="Disordered" evidence="2">
    <location>
        <begin position="476"/>
        <end position="495"/>
    </location>
</feature>
<dbReference type="EMBL" id="JALJOQ010000003">
    <property type="protein sequence ID" value="KAK9813670.1"/>
    <property type="molecule type" value="Genomic_DNA"/>
</dbReference>
<dbReference type="SMART" id="SM00268">
    <property type="entry name" value="ACTIN"/>
    <property type="match status" value="1"/>
</dbReference>
<keyword evidence="3" id="KW-0812">Transmembrane</keyword>
<sequence>MDGDSHHPIRQKPAGQKKHEWLPPVEGTQGLEDIPIILILQRVKIDKQLEAILWEELRQLTGERDHARGTRMLLQGFWADEHALTEATGYAHEKDRRIAHRPGIKACGAKVFLHSLLAVSHGTNTEMPEKWLDDCHAAYRTAVKKGKGRILYEDPPGPSDAGSRQVPEADQLAALHTPEVRRVPPTPQAPRAQRVIEPLQGSQQLAASARQLNLQPAAVLDDADDHDIFYDSEEPSALWTCIQGCGDMLTSALLSVCGTVLGLWRLTRRLLPSTWRSWVILAMAAMLFLAIIAHLMMAHQIDLLDSQQRTSRQEVLEGQDDIADLQDQNLSNELSAERQANQFALVPVVVLGKLGELHMAADRCLWAVDILTAAEQQPDEVTWPAELLTPPPGSCFSVTEGTSLYYTAPAPPTGPSSPAASDSGAESDAAPEAGAEQGATAAEVTDEGAAPQPEARKPAVDSRRSAFPLQTLQQQLAALQQHPDGPGSSSTHFALAPGQVMWPPRTHKPEPGSCVVVELGSKYIKAGFAGDRVPRTTFPACVGRPRTQEGSTDQGRAAVGWEARANHAQLHVHEPLAEGRVEGEEAWGRVEELAVTSIVPFQEGIADPGKRQTIPVGGHHVTERLVRLLQNTPGAIQNEHGEVLPNPVEWEAEYGRWAGEELKEKLAFVVASSNAPHSKPRGCKLQNGKAIYVANEVLADCSMVLFEPQEGGPECPGVAKAIAAVLLKFRDLGLRSTLAQRIILCGGCSLLPGLASRLASEVQELLQATPHFNARVQVCEASDDIGHLAWTGASCMASHGLDYRLKFFTLEEWRGSQADLGKSSEVRARHAGLCTRLVNSMTLEVT</sequence>
<reference evidence="4 5" key="1">
    <citation type="journal article" date="2024" name="Nat. Commun.">
        <title>Phylogenomics reveals the evolutionary origins of lichenization in chlorophyte algae.</title>
        <authorList>
            <person name="Puginier C."/>
            <person name="Libourel C."/>
            <person name="Otte J."/>
            <person name="Skaloud P."/>
            <person name="Haon M."/>
            <person name="Grisel S."/>
            <person name="Petersen M."/>
            <person name="Berrin J.G."/>
            <person name="Delaux P.M."/>
            <person name="Dal Grande F."/>
            <person name="Keller J."/>
        </authorList>
    </citation>
    <scope>NUCLEOTIDE SEQUENCE [LARGE SCALE GENOMIC DNA]</scope>
    <source>
        <strain evidence="4 5">SAG 2036</strain>
    </source>
</reference>
<keyword evidence="3" id="KW-1133">Transmembrane helix</keyword>
<evidence type="ECO:0000256" key="2">
    <source>
        <dbReference type="SAM" id="MobiDB-lite"/>
    </source>
</evidence>
<evidence type="ECO:0000256" key="3">
    <source>
        <dbReference type="SAM" id="Phobius"/>
    </source>
</evidence>
<dbReference type="Proteomes" id="UP001465755">
    <property type="component" value="Unassembled WGS sequence"/>
</dbReference>
<keyword evidence="5" id="KW-1185">Reference proteome</keyword>
<feature type="transmembrane region" description="Helical" evidence="3">
    <location>
        <begin position="278"/>
        <end position="297"/>
    </location>
</feature>
<protein>
    <recommendedName>
        <fullName evidence="6">Actin-related protein 8</fullName>
    </recommendedName>
</protein>
<gene>
    <name evidence="4" type="ORF">WJX73_002344</name>
</gene>
<dbReference type="AlphaFoldDB" id="A0AAW1PV57"/>
<organism evidence="4 5">
    <name type="scientific">Symbiochloris irregularis</name>
    <dbReference type="NCBI Taxonomy" id="706552"/>
    <lineage>
        <taxon>Eukaryota</taxon>
        <taxon>Viridiplantae</taxon>
        <taxon>Chlorophyta</taxon>
        <taxon>core chlorophytes</taxon>
        <taxon>Trebouxiophyceae</taxon>
        <taxon>Trebouxiales</taxon>
        <taxon>Trebouxiaceae</taxon>
        <taxon>Symbiochloris</taxon>
    </lineage>
</organism>
<evidence type="ECO:0000313" key="5">
    <source>
        <dbReference type="Proteomes" id="UP001465755"/>
    </source>
</evidence>
<dbReference type="Gene3D" id="3.30.420.40">
    <property type="match status" value="3"/>
</dbReference>
<dbReference type="PANTHER" id="PTHR11937">
    <property type="entry name" value="ACTIN"/>
    <property type="match status" value="1"/>
</dbReference>
<dbReference type="SUPFAM" id="SSF53067">
    <property type="entry name" value="Actin-like ATPase domain"/>
    <property type="match status" value="2"/>
</dbReference>
<accession>A0AAW1PV57</accession>
<evidence type="ECO:0008006" key="6">
    <source>
        <dbReference type="Google" id="ProtNLM"/>
    </source>
</evidence>
<evidence type="ECO:0000256" key="1">
    <source>
        <dbReference type="RuleBase" id="RU000487"/>
    </source>
</evidence>
<dbReference type="Gene3D" id="3.90.640.10">
    <property type="entry name" value="Actin, Chain A, domain 4"/>
    <property type="match status" value="1"/>
</dbReference>
<feature type="region of interest" description="Disordered" evidence="2">
    <location>
        <begin position="406"/>
        <end position="464"/>
    </location>
</feature>
<dbReference type="InterPro" id="IPR043129">
    <property type="entry name" value="ATPase_NBD"/>
</dbReference>
<keyword evidence="3" id="KW-0472">Membrane</keyword>
<comment type="similarity">
    <text evidence="1">Belongs to the actin family.</text>
</comment>
<proteinExistence type="inferred from homology"/>
<feature type="compositionally biased region" description="Low complexity" evidence="2">
    <location>
        <begin position="416"/>
        <end position="443"/>
    </location>
</feature>